<comment type="caution">
    <text evidence="4">The sequence shown here is derived from an EMBL/GenBank/DDBJ whole genome shotgun (WGS) entry which is preliminary data.</text>
</comment>
<feature type="compositionally biased region" description="Low complexity" evidence="1">
    <location>
        <begin position="553"/>
        <end position="565"/>
    </location>
</feature>
<dbReference type="InterPro" id="IPR018392">
    <property type="entry name" value="LysM"/>
</dbReference>
<feature type="compositionally biased region" description="Low complexity" evidence="1">
    <location>
        <begin position="511"/>
        <end position="544"/>
    </location>
</feature>
<feature type="region of interest" description="Disordered" evidence="1">
    <location>
        <begin position="184"/>
        <end position="345"/>
    </location>
</feature>
<feature type="region of interest" description="Disordered" evidence="1">
    <location>
        <begin position="442"/>
        <end position="584"/>
    </location>
</feature>
<protein>
    <submittedName>
        <fullName evidence="4">LysM peptidoglycan-binding domain-containing protein</fullName>
    </submittedName>
</protein>
<feature type="compositionally biased region" description="Basic and acidic residues" evidence="1">
    <location>
        <begin position="307"/>
        <end position="323"/>
    </location>
</feature>
<dbReference type="CDD" id="cd00118">
    <property type="entry name" value="LysM"/>
    <property type="match status" value="1"/>
</dbReference>
<dbReference type="Pfam" id="PF01476">
    <property type="entry name" value="LysM"/>
    <property type="match status" value="1"/>
</dbReference>
<organism evidence="4 5">
    <name type="scientific">Hoeflea poritis</name>
    <dbReference type="NCBI Taxonomy" id="2993659"/>
    <lineage>
        <taxon>Bacteria</taxon>
        <taxon>Pseudomonadati</taxon>
        <taxon>Pseudomonadota</taxon>
        <taxon>Alphaproteobacteria</taxon>
        <taxon>Hyphomicrobiales</taxon>
        <taxon>Rhizobiaceae</taxon>
        <taxon>Hoeflea</taxon>
    </lineage>
</organism>
<reference evidence="4" key="1">
    <citation type="submission" date="2022-11" db="EMBL/GenBank/DDBJ databases">
        <title>Hoeflea poritis sp. nov., isolated from scleractinian coral Porites lutea.</title>
        <authorList>
            <person name="Zhang G."/>
            <person name="Wei Q."/>
            <person name="Cai L."/>
        </authorList>
    </citation>
    <scope>NUCLEOTIDE SEQUENCE</scope>
    <source>
        <strain evidence="4">E7-10</strain>
    </source>
</reference>
<gene>
    <name evidence="4" type="ORF">OOZ53_16325</name>
</gene>
<feature type="compositionally biased region" description="Low complexity" evidence="1">
    <location>
        <begin position="243"/>
        <end position="256"/>
    </location>
</feature>
<feature type="transmembrane region" description="Helical" evidence="2">
    <location>
        <begin position="7"/>
        <end position="25"/>
    </location>
</feature>
<keyword evidence="2" id="KW-0812">Transmembrane</keyword>
<dbReference type="Gene3D" id="3.10.350.10">
    <property type="entry name" value="LysM domain"/>
    <property type="match status" value="1"/>
</dbReference>
<evidence type="ECO:0000313" key="5">
    <source>
        <dbReference type="Proteomes" id="UP001148313"/>
    </source>
</evidence>
<name>A0ABT4VQE6_9HYPH</name>
<feature type="domain" description="LysM" evidence="3">
    <location>
        <begin position="593"/>
        <end position="642"/>
    </location>
</feature>
<dbReference type="EMBL" id="JAPJZH010000010">
    <property type="protein sequence ID" value="MDA4846927.1"/>
    <property type="molecule type" value="Genomic_DNA"/>
</dbReference>
<dbReference type="PROSITE" id="PS51782">
    <property type="entry name" value="LYSM"/>
    <property type="match status" value="1"/>
</dbReference>
<dbReference type="InterPro" id="IPR036779">
    <property type="entry name" value="LysM_dom_sf"/>
</dbReference>
<evidence type="ECO:0000259" key="3">
    <source>
        <dbReference type="PROSITE" id="PS51782"/>
    </source>
</evidence>
<accession>A0ABT4VQE6</accession>
<evidence type="ECO:0000313" key="4">
    <source>
        <dbReference type="EMBL" id="MDA4846927.1"/>
    </source>
</evidence>
<feature type="compositionally biased region" description="Polar residues" evidence="1">
    <location>
        <begin position="486"/>
        <end position="510"/>
    </location>
</feature>
<keyword evidence="2" id="KW-1133">Transmembrane helix</keyword>
<dbReference type="SMART" id="SM00257">
    <property type="entry name" value="LysM"/>
    <property type="match status" value="1"/>
</dbReference>
<dbReference type="RefSeq" id="WP_271090730.1">
    <property type="nucleotide sequence ID" value="NZ_JAPJZH010000010.1"/>
</dbReference>
<evidence type="ECO:0000256" key="1">
    <source>
        <dbReference type="SAM" id="MobiDB-lite"/>
    </source>
</evidence>
<keyword evidence="5" id="KW-1185">Reference proteome</keyword>
<dbReference type="PANTHER" id="PTHR34700">
    <property type="entry name" value="POTASSIUM BINDING PROTEIN KBP"/>
    <property type="match status" value="1"/>
</dbReference>
<sequence length="661" mass="67716">MKNNKSLIWALAGLLIIIIVGVYVYQTDPFAEPDATETAQQGETGSEPAATGDEEKTAAAQPDNNESGSESASGDETEVSAPTFDVVRVEPDGSTLIAGQTTPGTQVEIVSGGQVIAKADAGASGDFVAVVEEALKPGDHEIVLRAVGEGNASTQSEEVATISVPKDDPAELLVMVTKPGEASRILAKPETDAAGQETVVAAAESEKTQQDGDAGTGVAEKPAQSQSETQAASEEPKQEPETKTAMAEETADAAPAGDVSEQEGGEQKVPAAQSDDGAVQSDGEQTAVAASAEDGNAQTAASAETGDAPKAEPETAASDKAETEVAMAPAEAAADENETEKSGAVAALPQTTLRIDAVEIEGGRIFVAGSSTPGGEVRVYADGEPIGSSTVSESGRFLVEADKDLAVGDHIIGADLIMQAGDAPSLRVAVPFTRPEGQMVAAVASEEPEENTSAAGQASAATGEATDSAAVEAADTPSAAPAEETGSASADESAEKSNNQQVAETSSSSDQQAETANNATTETEETVAQAEAAPATDTAQADAQSQVIEQGSADDSTADASESTDQPTVIASAEAQDDAAPTVVQPALEPRDSSVIIRRGDTLWQISRRIYGRGVRYTTIYLANADQIRNPDKIEPGQIFMVPDEPLENSEELHRQRIRSR</sequence>
<feature type="compositionally biased region" description="Polar residues" evidence="1">
    <location>
        <begin position="62"/>
        <end position="72"/>
    </location>
</feature>
<keyword evidence="2" id="KW-0472">Membrane</keyword>
<dbReference type="PANTHER" id="PTHR34700:SF4">
    <property type="entry name" value="PHAGE-LIKE ELEMENT PBSX PROTEIN XKDP"/>
    <property type="match status" value="1"/>
</dbReference>
<evidence type="ECO:0000256" key="2">
    <source>
        <dbReference type="SAM" id="Phobius"/>
    </source>
</evidence>
<feature type="region of interest" description="Disordered" evidence="1">
    <location>
        <begin position="34"/>
        <end position="81"/>
    </location>
</feature>
<proteinExistence type="predicted"/>
<dbReference type="Proteomes" id="UP001148313">
    <property type="component" value="Unassembled WGS sequence"/>
</dbReference>
<dbReference type="InterPro" id="IPR052196">
    <property type="entry name" value="Bact_Kbp"/>
</dbReference>
<feature type="compositionally biased region" description="Low complexity" evidence="1">
    <location>
        <begin position="452"/>
        <end position="466"/>
    </location>
</feature>
<feature type="compositionally biased region" description="Polar residues" evidence="1">
    <location>
        <begin position="223"/>
        <end position="232"/>
    </location>
</feature>